<evidence type="ECO:0000256" key="3">
    <source>
        <dbReference type="PROSITE-ProRule" id="PRU00023"/>
    </source>
</evidence>
<dbReference type="InterPro" id="IPR056884">
    <property type="entry name" value="NPHP3-like_N"/>
</dbReference>
<dbReference type="Pfam" id="PF12796">
    <property type="entry name" value="Ank_2"/>
    <property type="match status" value="4"/>
</dbReference>
<dbReference type="SMART" id="SM00248">
    <property type="entry name" value="ANK"/>
    <property type="match status" value="15"/>
</dbReference>
<comment type="caution">
    <text evidence="6">The sequence shown here is derived from an EMBL/GenBank/DDBJ whole genome shotgun (WGS) entry which is preliminary data.</text>
</comment>
<dbReference type="SUPFAM" id="SSF48403">
    <property type="entry name" value="Ankyrin repeat"/>
    <property type="match status" value="2"/>
</dbReference>
<dbReference type="VEuPathDB" id="FungiDB:An01g06790"/>
<feature type="domain" description="Nephrocystin 3-like N-terminal" evidence="5">
    <location>
        <begin position="403"/>
        <end position="574"/>
    </location>
</feature>
<dbReference type="VEuPathDB" id="FungiDB:M747DRAFT_281242"/>
<evidence type="ECO:0000313" key="6">
    <source>
        <dbReference type="EMBL" id="GAQ41917.1"/>
    </source>
</evidence>
<dbReference type="PRINTS" id="PR01415">
    <property type="entry name" value="ANKYRIN"/>
</dbReference>
<dbReference type="OrthoDB" id="4491575at2759"/>
<dbReference type="VEuPathDB" id="FungiDB:An01g01380"/>
<dbReference type="PROSITE" id="PS50297">
    <property type="entry name" value="ANK_REP_REGION"/>
    <property type="match status" value="4"/>
</dbReference>
<dbReference type="Gene3D" id="1.25.40.20">
    <property type="entry name" value="Ankyrin repeat-containing domain"/>
    <property type="match status" value="4"/>
</dbReference>
<keyword evidence="1" id="KW-0677">Repeat</keyword>
<feature type="region of interest" description="Disordered" evidence="4">
    <location>
        <begin position="14"/>
        <end position="113"/>
    </location>
</feature>
<organism evidence="6 7">
    <name type="scientific">Aspergillus niger</name>
    <dbReference type="NCBI Taxonomy" id="5061"/>
    <lineage>
        <taxon>Eukaryota</taxon>
        <taxon>Fungi</taxon>
        <taxon>Dikarya</taxon>
        <taxon>Ascomycota</taxon>
        <taxon>Pezizomycotina</taxon>
        <taxon>Eurotiomycetes</taxon>
        <taxon>Eurotiomycetidae</taxon>
        <taxon>Eurotiales</taxon>
        <taxon>Aspergillaceae</taxon>
        <taxon>Aspergillus</taxon>
        <taxon>Aspergillus subgen. Circumdati</taxon>
    </lineage>
</organism>
<dbReference type="InterPro" id="IPR036770">
    <property type="entry name" value="Ankyrin_rpt-contain_sf"/>
</dbReference>
<feature type="compositionally biased region" description="Basic and acidic residues" evidence="4">
    <location>
        <begin position="86"/>
        <end position="102"/>
    </location>
</feature>
<dbReference type="InterPro" id="IPR027417">
    <property type="entry name" value="P-loop_NTPase"/>
</dbReference>
<dbReference type="VEuPathDB" id="FungiDB:ATCC64974_21980"/>
<keyword evidence="2 3" id="KW-0040">ANK repeat</keyword>
<sequence>MGLLNCFKIFTSKRGRSTAKGVKDSPTGGPSSSATAPATFPNAHPVPRPCKISSSPQIPRLTSESLSNDDDKKTNPNDSDSLPLAAKKDAGANDASYEKEESLPPPVPADKSPEDLWQKSFEALSEEEQGQLKELMVTPAEIWSNEEPTSSTFTGTDVRTIIEMTRERQRQWNDRTFKFKIHGHTIVPRKYTGSVIDCLTTVGDIGVQFLPQPASIVWPLVKGILQVPTNADAETAAAAMTADILIRNISCGSAYEEIYRGKVVLERWELLRSALFNLYVAALKLLIFASERFKEGTASHLIGAFLSPQKGQNQVTDLKSRYSELLEIVQYCQNEITGQMSENVDDILKALEKFRGFDSFVVESFDTLFERMDEQRVSEILNWLSPHKPFDRHNPKKKDRAADTCQWILHNPIFEDWERSISPEVIWLQGSIGTGKSFLTSMVIDHLLKTQEPTEGLAFYYCERRGQSFQTSDDVIRSLLRQLACPPEKEFPNRNINKDLQSLFARMKDQETELDIDTCKEYLHQSVNWYSRITVVLDALDECDKSSRHKLFEEIIDFFLTQSRHSIRIFVSARPEPDIMACFEKFPVIATENPGVRKDIKSFIRNKITYLWDDPSTSISKEVQTETIDTLTEKSNGMFQWVNLQIEQLKDCNIDSAVRERLAIMPKELSDAYNEIYARISRVHSQKQLVDCAFKWVMCSYTPVRPEFIVTAVRFLGDRNAPKEELDINTLLGLCQTLLVIEESTGYLRFPHASVVEFIEKELWDTRAADCYAAKACLQCLMVAHGEEEDDTTYTSERTARAHVAADDSSTHLTNHFHIYCRYHWMHHTQRYETMVSNPEDIDNGLISLLKRFLNSPTQSGAFYEKWYDDVGMDDPYDSFSEFYEFKYEDRFLRTYNVISGDLSPPTLPILAMCSFGLDAILLDWWESADALYNTVKNSNDESLLILAVKTHHLPICQRLVKNGALVDYECDGGNALYLAAKDGHRDIVEFLVQNKASVNHVNRYHGTALTAAVSHDHLDIARLLIEKGAGAGINLRGESSETPLEAAIMRKSLEAIQFLLDKGADINQLGNYHRTPLTAAAFYGNIEAVRLLLNKGADVNQLGEDMWGSPLAAAADNGRHELMQLLIANGAIINLPGGSFGCPLAAAAAGGQLEAARFLLDKGATVNEPAGKYGNSFATAAYYGHLEVVQLLYDHGAAIDQLSGDLGSALANSIYFGKLDMARFLVSKGANINLKLPGLYGSALAAAAHYGRLNVVQFLIENGADINMPLTGQYGSALATAAFRGYSDVVRLLVDRGAMVNLPLENGLVGSELAGAAWAGDVEIVEYLISKGATIERALLGFFGSALAAAAYGAEPDCVRFLIDNGASVPLQLETGSLGSALAAAAAAGCIEIVMFLIEKGAEVNQALVSGKHKTALSAASYWGQVECVKALLNAGAVVDFALDVFSPEIPVETPLYKVNLHRVDSVFSFPWGTRKESQMADDKQEVLRILENHAKAHS</sequence>
<feature type="repeat" description="ANK" evidence="3">
    <location>
        <begin position="1243"/>
        <end position="1272"/>
    </location>
</feature>
<dbReference type="SUPFAM" id="SSF52540">
    <property type="entry name" value="P-loop containing nucleoside triphosphate hydrolases"/>
    <property type="match status" value="1"/>
</dbReference>
<gene>
    <name evidence="6" type="ORF">ABL_04578</name>
</gene>
<dbReference type="Gene3D" id="3.40.50.300">
    <property type="entry name" value="P-loop containing nucleotide triphosphate hydrolases"/>
    <property type="match status" value="1"/>
</dbReference>
<dbReference type="VEuPathDB" id="FungiDB:ASPNIDRAFT2_1116739"/>
<accession>A0A124BXB9</accession>
<name>A0A124BXB9_ASPNG</name>
<dbReference type="InterPro" id="IPR002110">
    <property type="entry name" value="Ankyrin_rpt"/>
</dbReference>
<evidence type="ECO:0000256" key="2">
    <source>
        <dbReference type="ARBA" id="ARBA00023043"/>
    </source>
</evidence>
<feature type="repeat" description="ANK" evidence="3">
    <location>
        <begin position="1073"/>
        <end position="1105"/>
    </location>
</feature>
<evidence type="ECO:0000313" key="7">
    <source>
        <dbReference type="Proteomes" id="UP000068243"/>
    </source>
</evidence>
<feature type="repeat" description="ANK" evidence="3">
    <location>
        <begin position="1040"/>
        <end position="1072"/>
    </location>
</feature>
<feature type="compositionally biased region" description="Polar residues" evidence="4">
    <location>
        <begin position="52"/>
        <end position="66"/>
    </location>
</feature>
<dbReference type="PROSITE" id="PS50088">
    <property type="entry name" value="ANK_REPEAT"/>
    <property type="match status" value="4"/>
</dbReference>
<dbReference type="PANTHER" id="PTHR24198">
    <property type="entry name" value="ANKYRIN REPEAT AND PROTEIN KINASE DOMAIN-CONTAINING PROTEIN"/>
    <property type="match status" value="1"/>
</dbReference>
<proteinExistence type="predicted"/>
<dbReference type="VEuPathDB" id="FungiDB:ATCC64974_44550"/>
<dbReference type="PANTHER" id="PTHR24198:SF165">
    <property type="entry name" value="ANKYRIN REPEAT-CONTAINING PROTEIN-RELATED"/>
    <property type="match status" value="1"/>
</dbReference>
<dbReference type="OMA" id="ANNCERH"/>
<evidence type="ECO:0000256" key="4">
    <source>
        <dbReference type="SAM" id="MobiDB-lite"/>
    </source>
</evidence>
<dbReference type="EMBL" id="BCMY01000006">
    <property type="protein sequence ID" value="GAQ41917.1"/>
    <property type="molecule type" value="Genomic_DNA"/>
</dbReference>
<evidence type="ECO:0000259" key="5">
    <source>
        <dbReference type="Pfam" id="PF24883"/>
    </source>
</evidence>
<reference evidence="7" key="1">
    <citation type="journal article" date="2016" name="Genome Announc.">
        <title>Draft genome sequence of Aspergillus niger strain An76.</title>
        <authorList>
            <person name="Gong W."/>
            <person name="Cheng Z."/>
            <person name="Zhang H."/>
            <person name="Liu L."/>
            <person name="Gao P."/>
            <person name="Wang L."/>
        </authorList>
    </citation>
    <scope>NUCLEOTIDE SEQUENCE [LARGE SCALE GENOMIC DNA]</scope>
    <source>
        <strain evidence="7">An76</strain>
    </source>
</reference>
<feature type="repeat" description="ANK" evidence="3">
    <location>
        <begin position="972"/>
        <end position="1004"/>
    </location>
</feature>
<protein>
    <recommendedName>
        <fullName evidence="5">Nephrocystin 3-like N-terminal domain-containing protein</fullName>
    </recommendedName>
</protein>
<dbReference type="Pfam" id="PF24883">
    <property type="entry name" value="NPHP3_N"/>
    <property type="match status" value="1"/>
</dbReference>
<evidence type="ECO:0000256" key="1">
    <source>
        <dbReference type="ARBA" id="ARBA00022737"/>
    </source>
</evidence>
<dbReference type="Proteomes" id="UP000068243">
    <property type="component" value="Unassembled WGS sequence"/>
</dbReference>